<dbReference type="Pfam" id="PF01844">
    <property type="entry name" value="HNH"/>
    <property type="match status" value="1"/>
</dbReference>
<accession>A0A191ZED6</accession>
<evidence type="ECO:0000313" key="3">
    <source>
        <dbReference type="Proteomes" id="UP000078596"/>
    </source>
</evidence>
<dbReference type="KEGG" id="haz:A9404_01510"/>
<dbReference type="Proteomes" id="UP000078596">
    <property type="component" value="Chromosome"/>
</dbReference>
<dbReference type="InterPro" id="IPR003615">
    <property type="entry name" value="HNH_nuc"/>
</dbReference>
<dbReference type="CDD" id="cd00085">
    <property type="entry name" value="HNHc"/>
    <property type="match status" value="1"/>
</dbReference>
<keyword evidence="2" id="KW-0255">Endonuclease</keyword>
<dbReference type="GO" id="GO:0008270">
    <property type="term" value="F:zinc ion binding"/>
    <property type="evidence" value="ECO:0007669"/>
    <property type="project" value="InterPro"/>
</dbReference>
<dbReference type="OrthoDB" id="9802640at2"/>
<organism evidence="2 3">
    <name type="scientific">Halothiobacillus diazotrophicus</name>
    <dbReference type="NCBI Taxonomy" id="1860122"/>
    <lineage>
        <taxon>Bacteria</taxon>
        <taxon>Pseudomonadati</taxon>
        <taxon>Pseudomonadota</taxon>
        <taxon>Gammaproteobacteria</taxon>
        <taxon>Chromatiales</taxon>
        <taxon>Halothiobacillaceae</taxon>
        <taxon>Halothiobacillus</taxon>
    </lineage>
</organism>
<dbReference type="InterPro" id="IPR002711">
    <property type="entry name" value="HNH"/>
</dbReference>
<keyword evidence="2" id="KW-0540">Nuclease</keyword>
<proteinExistence type="predicted"/>
<name>A0A191ZED6_9GAMM</name>
<evidence type="ECO:0000259" key="1">
    <source>
        <dbReference type="Pfam" id="PF01844"/>
    </source>
</evidence>
<sequence>MAVTHGHGNPHWTRDETILALDLYFDCDGKIPSSTDDRVQALSELLRSFPHHSMSARKPSFRNADGVAFKLQNLNQVATGKGLGNTSKMDHQVWEEFGHDPVRTKQVANLIRSGIEVVEGIKEDSGEYEVFPEGKVVTETHLRRERSPKLRARLIEQRKKSNALACEICGSKPPATSEAIEDAMFEAHHMIPLAASQERQTKLKDMALLCANCHRMLHRAISVEKRWLSIAEARSLLFGGNNA</sequence>
<reference evidence="2 3" key="1">
    <citation type="submission" date="2016-06" db="EMBL/GenBank/DDBJ databases">
        <title>Insight into the functional genes involving in sulfur oxidation in Pearl River water.</title>
        <authorList>
            <person name="Luo J."/>
            <person name="Tan X."/>
            <person name="Lin W."/>
        </authorList>
    </citation>
    <scope>NUCLEOTIDE SEQUENCE [LARGE SCALE GENOMIC DNA]</scope>
    <source>
        <strain evidence="2 3">LS2</strain>
    </source>
</reference>
<dbReference type="GO" id="GO:0004519">
    <property type="term" value="F:endonuclease activity"/>
    <property type="evidence" value="ECO:0007669"/>
    <property type="project" value="UniProtKB-KW"/>
</dbReference>
<dbReference type="EMBL" id="CP016027">
    <property type="protein sequence ID" value="ANJ66225.1"/>
    <property type="molecule type" value="Genomic_DNA"/>
</dbReference>
<feature type="domain" description="HNH" evidence="1">
    <location>
        <begin position="166"/>
        <end position="219"/>
    </location>
</feature>
<keyword evidence="3" id="KW-1185">Reference proteome</keyword>
<protein>
    <submittedName>
        <fullName evidence="2">HNH endonuclease</fullName>
    </submittedName>
</protein>
<dbReference type="RefSeq" id="WP_066098024.1">
    <property type="nucleotide sequence ID" value="NZ_CP016027.1"/>
</dbReference>
<dbReference type="Gene3D" id="1.10.30.50">
    <property type="match status" value="1"/>
</dbReference>
<keyword evidence="2" id="KW-0378">Hydrolase</keyword>
<dbReference type="GO" id="GO:0003676">
    <property type="term" value="F:nucleic acid binding"/>
    <property type="evidence" value="ECO:0007669"/>
    <property type="project" value="InterPro"/>
</dbReference>
<evidence type="ECO:0000313" key="2">
    <source>
        <dbReference type="EMBL" id="ANJ66225.1"/>
    </source>
</evidence>
<gene>
    <name evidence="2" type="ORF">A9404_01510</name>
</gene>
<dbReference type="AlphaFoldDB" id="A0A191ZED6"/>